<dbReference type="PANTHER" id="PTHR45586">
    <property type="entry name" value="TPR REPEAT-CONTAINING PROTEIN PA4667"/>
    <property type="match status" value="1"/>
</dbReference>
<feature type="repeat" description="TPR" evidence="4">
    <location>
        <begin position="516"/>
        <end position="549"/>
    </location>
</feature>
<dbReference type="PATRIC" id="fig|394096.3.peg.5708"/>
<proteinExistence type="predicted"/>
<evidence type="ECO:0000256" key="3">
    <source>
        <dbReference type="ARBA" id="ARBA00022803"/>
    </source>
</evidence>
<evidence type="ECO:0000313" key="8">
    <source>
        <dbReference type="Proteomes" id="UP000028725"/>
    </source>
</evidence>
<dbReference type="InterPro" id="IPR051012">
    <property type="entry name" value="CellSynth/LPSAsmb/PSIAsmb"/>
</dbReference>
<dbReference type="STRING" id="394096.DB31_1371"/>
<feature type="domain" description="Outer membrane lipoprotein BamD-like" evidence="6">
    <location>
        <begin position="491"/>
        <end position="555"/>
    </location>
</feature>
<reference evidence="7 8" key="1">
    <citation type="submission" date="2014-04" db="EMBL/GenBank/DDBJ databases">
        <title>Genome assembly of Hyalangium minutum DSM 14724.</title>
        <authorList>
            <person name="Sharma G."/>
            <person name="Subramanian S."/>
        </authorList>
    </citation>
    <scope>NUCLEOTIDE SEQUENCE [LARGE SCALE GENOMIC DNA]</scope>
    <source>
        <strain evidence="7 8">DSM 14724</strain>
    </source>
</reference>
<evidence type="ECO:0000256" key="1">
    <source>
        <dbReference type="ARBA" id="ARBA00022729"/>
    </source>
</evidence>
<keyword evidence="8" id="KW-1185">Reference proteome</keyword>
<name>A0A085WC42_9BACT</name>
<keyword evidence="2" id="KW-0677">Repeat</keyword>
<dbReference type="SUPFAM" id="SSF48452">
    <property type="entry name" value="TPR-like"/>
    <property type="match status" value="2"/>
</dbReference>
<dbReference type="Pfam" id="PF13432">
    <property type="entry name" value="TPR_16"/>
    <property type="match status" value="2"/>
</dbReference>
<dbReference type="Gene3D" id="1.25.40.10">
    <property type="entry name" value="Tetratricopeptide repeat domain"/>
    <property type="match status" value="6"/>
</dbReference>
<dbReference type="RefSeq" id="WP_044193058.1">
    <property type="nucleotide sequence ID" value="NZ_JMCB01000012.1"/>
</dbReference>
<dbReference type="InterPro" id="IPR011990">
    <property type="entry name" value="TPR-like_helical_dom_sf"/>
</dbReference>
<evidence type="ECO:0000256" key="4">
    <source>
        <dbReference type="PROSITE-ProRule" id="PRU00339"/>
    </source>
</evidence>
<feature type="signal peptide" evidence="5">
    <location>
        <begin position="1"/>
        <end position="21"/>
    </location>
</feature>
<organism evidence="7 8">
    <name type="scientific">Hyalangium minutum</name>
    <dbReference type="NCBI Taxonomy" id="394096"/>
    <lineage>
        <taxon>Bacteria</taxon>
        <taxon>Pseudomonadati</taxon>
        <taxon>Myxococcota</taxon>
        <taxon>Myxococcia</taxon>
        <taxon>Myxococcales</taxon>
        <taxon>Cystobacterineae</taxon>
        <taxon>Archangiaceae</taxon>
        <taxon>Hyalangium</taxon>
    </lineage>
</organism>
<dbReference type="SMART" id="SM00028">
    <property type="entry name" value="TPR"/>
    <property type="match status" value="8"/>
</dbReference>
<evidence type="ECO:0000256" key="2">
    <source>
        <dbReference type="ARBA" id="ARBA00022737"/>
    </source>
</evidence>
<sequence>MTGKWTGIIAAALLAASSAGAQRQDRNFNPIVSKAKEREELIAKLKRDIFKVDRAIGETDKLISKSRNAPYLPDLQFRLAELYVEKSRYVYYLQAEQRPEGASGAIVSPETRLMKNKAVQLYLRLQREYPDFHDGDKVMFYLAHEQRELGTFDEMLKTLGDLTRKYPSSPLRLEAEQIIGDYHFDKADLAEAEKHYTAILAQPPSPVHDLARYKMGWIRVNQAKHAEAVVFFEAAAASEPLPGVDAKKALNVKREALLDLVYSYTEAKPAKGAINYFEKLSDSRATFALALDKLGNRYFIKAQYEWAIPALRKLMEIQFDPELDLERGQKLYDAIKASKGKVMPEPADLRFLVRAGVQAKTDPELPEADRKKQLAELEEMARDLATQLHVAAQKKDDRPMYVTAASAYKEYLSLFRPEQYVRPIMKNRADALFEASAFPDAARQFEELARYEEKAKQRDEKAIDAAMYGALLSHFSTVKPEEAARRTTFEVADARQALKVLGANYVTRFPQSPNLLEVKFNIARAYYEDGEYPKAAELFTAFALAHPQHKDASVAGNLALDSLRQLNDFKGMEETGKKFLGTPLPAKFQDDVRKILAQSKAEALDELALKSAEETGDVIQGLLKVADENKNSEIGEKALYGAFTAAREKRDLIRARELANKLSADYPKSQYLSDVLLTLGRYSAEAGSFTEAADWFEKVGQKLGADAVGLDGYLSAARLRLAMGDYKEASRSLETAAEVAGARKGEVLVLLAEARLKQKDYAAARRAAESALALNKTSTGAAAVIAEVQATTAPNDSPEKLIATLTTAVQGPDGQTEEAAKGLWFLGEILYRSYKALPADKVEEKVSALQSMEGIYTQAASLGYPEWAVASLWKLALSYEHLASVVDATPAPAGASAAEVKAFQQAVKEQVAPLRQRADEAFKVCLARAEQLDVFSAAVVGCRSRSDTAALPVPTPGTPTRSQALEEVRKKAEATLTAEALEALGMAYLENKQYGLAQLTFGRVTELQDTRAVSHNALGWALLNQGDAMGAHAAYAKALEADPTYSKARLNVAALRCRFGDVEGARRELSVLKDVNSLGGTDVDTGWKACK</sequence>
<keyword evidence="1 5" id="KW-0732">Signal</keyword>
<evidence type="ECO:0000256" key="5">
    <source>
        <dbReference type="SAM" id="SignalP"/>
    </source>
</evidence>
<dbReference type="InterPro" id="IPR019734">
    <property type="entry name" value="TPR_rpt"/>
</dbReference>
<dbReference type="InterPro" id="IPR039565">
    <property type="entry name" value="BamD-like"/>
</dbReference>
<dbReference type="PANTHER" id="PTHR45586:SF1">
    <property type="entry name" value="LIPOPOLYSACCHARIDE ASSEMBLY PROTEIN B"/>
    <property type="match status" value="1"/>
</dbReference>
<dbReference type="EMBL" id="JMCB01000012">
    <property type="protein sequence ID" value="KFE65255.1"/>
    <property type="molecule type" value="Genomic_DNA"/>
</dbReference>
<dbReference type="OrthoDB" id="5376890at2"/>
<dbReference type="AlphaFoldDB" id="A0A085WC42"/>
<dbReference type="PROSITE" id="PS50005">
    <property type="entry name" value="TPR"/>
    <property type="match status" value="1"/>
</dbReference>
<gene>
    <name evidence="7" type="ORF">DB31_1371</name>
</gene>
<comment type="caution">
    <text evidence="7">The sequence shown here is derived from an EMBL/GenBank/DDBJ whole genome shotgun (WGS) entry which is preliminary data.</text>
</comment>
<evidence type="ECO:0000313" key="7">
    <source>
        <dbReference type="EMBL" id="KFE65255.1"/>
    </source>
</evidence>
<feature type="chain" id="PRO_5001799422" evidence="5">
    <location>
        <begin position="22"/>
        <end position="1091"/>
    </location>
</feature>
<accession>A0A085WC42</accession>
<dbReference type="Proteomes" id="UP000028725">
    <property type="component" value="Unassembled WGS sequence"/>
</dbReference>
<keyword evidence="3 4" id="KW-0802">TPR repeat</keyword>
<protein>
    <submittedName>
        <fullName evidence="7">TPR domain protein, putative component of TonB system</fullName>
    </submittedName>
</protein>
<dbReference type="Pfam" id="PF13525">
    <property type="entry name" value="YfiO"/>
    <property type="match status" value="1"/>
</dbReference>
<evidence type="ECO:0000259" key="6">
    <source>
        <dbReference type="Pfam" id="PF13525"/>
    </source>
</evidence>